<evidence type="ECO:0000313" key="4">
    <source>
        <dbReference type="Proteomes" id="UP000318102"/>
    </source>
</evidence>
<dbReference type="PANTHER" id="PTHR12697:SF37">
    <property type="entry name" value="CONSERVED VIRULENCE FACTOR C"/>
    <property type="match status" value="1"/>
</dbReference>
<dbReference type="SMART" id="SM00932">
    <property type="entry name" value="Nfu_N"/>
    <property type="match status" value="1"/>
</dbReference>
<dbReference type="PROSITE" id="PS50077">
    <property type="entry name" value="HEAT_REPEAT"/>
    <property type="match status" value="1"/>
</dbReference>
<evidence type="ECO:0000313" key="3">
    <source>
        <dbReference type="EMBL" id="TVX91747.1"/>
    </source>
</evidence>
<dbReference type="SMART" id="SM00567">
    <property type="entry name" value="EZ_HEAT"/>
    <property type="match status" value="4"/>
</dbReference>
<dbReference type="InterPro" id="IPR036498">
    <property type="entry name" value="Nfu/NifU_N_sf"/>
</dbReference>
<dbReference type="InterPro" id="IPR011989">
    <property type="entry name" value="ARM-like"/>
</dbReference>
<dbReference type="SUPFAM" id="SSF48371">
    <property type="entry name" value="ARM repeat"/>
    <property type="match status" value="1"/>
</dbReference>
<feature type="domain" description="Scaffold protein Nfu/NifU N-terminal" evidence="2">
    <location>
        <begin position="4"/>
        <end position="90"/>
    </location>
</feature>
<sequence>MKLIRIEPTPSPNSMKLDLDERLDEGVRRTYTPEHKQNAPRLIQQLLEIDGVKSLFHTADFIALDRKPSHDWAVILRQVQDIFGWSQEQGSGSEEEPGNYSFGEAHVYVQYFRGIPMQIRVQAGGQEERIGLSERFVKAVQEVASATLIKERKLSEYGTRYGDLPTIAREVEQELEATFTDERLQSVIKQAIESKQSNEPFVEERIAWDQAAIEVGLQDSDWRKRYAALEQLEPEEANLPLLEKLIEDDHSQIRRQVVVYLGEIKTAEVMPLLIHALKDSSVSVRRTAGDTLSDIGDVQAMEPMITALKDKNKLVRWRAARYLYDLGDERAVQALTDAMEDSEFEVALQSRMALERIQSGEEAAGTVWQQMTRARD</sequence>
<dbReference type="InterPro" id="IPR016024">
    <property type="entry name" value="ARM-type_fold"/>
</dbReference>
<dbReference type="InterPro" id="IPR004155">
    <property type="entry name" value="PBS_lyase_HEAT"/>
</dbReference>
<dbReference type="GO" id="GO:0016491">
    <property type="term" value="F:oxidoreductase activity"/>
    <property type="evidence" value="ECO:0007669"/>
    <property type="project" value="TreeGrafter"/>
</dbReference>
<dbReference type="AlphaFoldDB" id="A0A559IVT8"/>
<dbReference type="InterPro" id="IPR021133">
    <property type="entry name" value="HEAT_type_2"/>
</dbReference>
<dbReference type="InterPro" id="IPR014824">
    <property type="entry name" value="Nfu/NifU_N"/>
</dbReference>
<dbReference type="Pfam" id="PF13646">
    <property type="entry name" value="HEAT_2"/>
    <property type="match status" value="1"/>
</dbReference>
<protein>
    <submittedName>
        <fullName evidence="3">Virulence factor</fullName>
    </submittedName>
</protein>
<dbReference type="Gene3D" id="3.30.1370.70">
    <property type="entry name" value="Scaffold protein Nfu/NifU, N-terminal domain"/>
    <property type="match status" value="1"/>
</dbReference>
<dbReference type="OrthoDB" id="420201at2"/>
<evidence type="ECO:0000256" key="1">
    <source>
        <dbReference type="ARBA" id="ARBA00045876"/>
    </source>
</evidence>
<comment type="caution">
    <text evidence="3">The sequence shown here is derived from an EMBL/GenBank/DDBJ whole genome shotgun (WGS) entry which is preliminary data.</text>
</comment>
<dbReference type="Pfam" id="PF13769">
    <property type="entry name" value="Virulence_fact"/>
    <property type="match status" value="1"/>
</dbReference>
<organism evidence="3 4">
    <name type="scientific">Paenibacillus agilis</name>
    <dbReference type="NCBI Taxonomy" id="3020863"/>
    <lineage>
        <taxon>Bacteria</taxon>
        <taxon>Bacillati</taxon>
        <taxon>Bacillota</taxon>
        <taxon>Bacilli</taxon>
        <taxon>Bacillales</taxon>
        <taxon>Paenibacillaceae</taxon>
        <taxon>Paenibacillus</taxon>
    </lineage>
</organism>
<comment type="function">
    <text evidence="1">Catalyzes the hydroxylation of the N(6)-(4-aminobutyl)-L-lysine intermediate produced by deoxyhypusine synthase/DHPS on a critical lysine of the eukaryotic translation initiation factor 5A/eIF-5A. This is the second step of the post-translational modification of that lysine into an unusual amino acid residue named hypusine. Hypusination is unique to mature eIF-5A factor and is essential for its function.</text>
</comment>
<reference evidence="3 4" key="1">
    <citation type="submission" date="2019-07" db="EMBL/GenBank/DDBJ databases">
        <authorList>
            <person name="Kim J."/>
        </authorList>
    </citation>
    <scope>NUCLEOTIDE SEQUENCE [LARGE SCALE GENOMIC DNA]</scope>
    <source>
        <strain evidence="3 4">N4</strain>
    </source>
</reference>
<proteinExistence type="predicted"/>
<dbReference type="PANTHER" id="PTHR12697">
    <property type="entry name" value="PBS LYASE HEAT-LIKE PROTEIN"/>
    <property type="match status" value="1"/>
</dbReference>
<dbReference type="RefSeq" id="WP_144986547.1">
    <property type="nucleotide sequence ID" value="NZ_VNJK01000001.1"/>
</dbReference>
<name>A0A559IVT8_9BACL</name>
<dbReference type="SUPFAM" id="SSF110836">
    <property type="entry name" value="Hypothetical protein SAV1430"/>
    <property type="match status" value="1"/>
</dbReference>
<dbReference type="EMBL" id="VNJK01000001">
    <property type="protein sequence ID" value="TVX91747.1"/>
    <property type="molecule type" value="Genomic_DNA"/>
</dbReference>
<accession>A0A559IVT8</accession>
<dbReference type="Proteomes" id="UP000318102">
    <property type="component" value="Unassembled WGS sequence"/>
</dbReference>
<gene>
    <name evidence="3" type="ORF">FPZ44_00940</name>
</gene>
<keyword evidence="4" id="KW-1185">Reference proteome</keyword>
<dbReference type="InterPro" id="IPR025989">
    <property type="entry name" value="Virulence_F_dom"/>
</dbReference>
<dbReference type="Pfam" id="PF08712">
    <property type="entry name" value="Nfu_N"/>
    <property type="match status" value="1"/>
</dbReference>
<evidence type="ECO:0000259" key="2">
    <source>
        <dbReference type="SMART" id="SM00932"/>
    </source>
</evidence>
<dbReference type="Gene3D" id="1.25.10.10">
    <property type="entry name" value="Leucine-rich Repeat Variant"/>
    <property type="match status" value="1"/>
</dbReference>